<sequence>MEKIVIFGNSGSGKSTLAKTLCRSESLQHLDLDSLAWKAVSPPERKSIAESRQEIEAFVSLNKSWVIEGCYSDLLALVMPFSSEIIFLDLPVEACIANARKRTWEPHKYESKEAQDANLNMLVDWIAQYPHRSDTFSRSSHEALFNGYSGRKRIFKKNNQQE</sequence>
<dbReference type="Pfam" id="PF13238">
    <property type="entry name" value="AAA_18"/>
    <property type="match status" value="1"/>
</dbReference>
<comment type="caution">
    <text evidence="1">The sequence shown here is derived from an EMBL/GenBank/DDBJ whole genome shotgun (WGS) entry which is preliminary data.</text>
</comment>
<organism evidence="1 2">
    <name type="scientific">Endozoicomonas elysicola</name>
    <dbReference type="NCBI Taxonomy" id="305900"/>
    <lineage>
        <taxon>Bacteria</taxon>
        <taxon>Pseudomonadati</taxon>
        <taxon>Pseudomonadota</taxon>
        <taxon>Gammaproteobacteria</taxon>
        <taxon>Oceanospirillales</taxon>
        <taxon>Endozoicomonadaceae</taxon>
        <taxon>Endozoicomonas</taxon>
    </lineage>
</organism>
<dbReference type="SUPFAM" id="SSF52540">
    <property type="entry name" value="P-loop containing nucleoside triphosphate hydrolases"/>
    <property type="match status" value="1"/>
</dbReference>
<protein>
    <submittedName>
        <fullName evidence="1">Shikimate kinase</fullName>
    </submittedName>
</protein>
<dbReference type="Proteomes" id="UP000027997">
    <property type="component" value="Unassembled WGS sequence"/>
</dbReference>
<keyword evidence="2" id="KW-1185">Reference proteome</keyword>
<dbReference type="STRING" id="305900.GV64_17230"/>
<dbReference type="InterPro" id="IPR027417">
    <property type="entry name" value="P-loop_NTPase"/>
</dbReference>
<dbReference type="eggNOG" id="COG0563">
    <property type="taxonomic scope" value="Bacteria"/>
</dbReference>
<reference evidence="1 2" key="1">
    <citation type="submission" date="2014-06" db="EMBL/GenBank/DDBJ databases">
        <title>Whole Genome Sequences of Three Symbiotic Endozoicomonas Bacteria.</title>
        <authorList>
            <person name="Neave M.J."/>
            <person name="Apprill A."/>
            <person name="Voolstra C.R."/>
        </authorList>
    </citation>
    <scope>NUCLEOTIDE SEQUENCE [LARGE SCALE GENOMIC DNA]</scope>
    <source>
        <strain evidence="1 2">DSM 22380</strain>
    </source>
</reference>
<accession>A0A081KDL5</accession>
<name>A0A081KDL5_9GAMM</name>
<dbReference type="EMBL" id="JOJP01000001">
    <property type="protein sequence ID" value="KEI72241.1"/>
    <property type="molecule type" value="Genomic_DNA"/>
</dbReference>
<dbReference type="Gene3D" id="3.40.50.300">
    <property type="entry name" value="P-loop containing nucleotide triphosphate hydrolases"/>
    <property type="match status" value="1"/>
</dbReference>
<evidence type="ECO:0000313" key="1">
    <source>
        <dbReference type="EMBL" id="KEI72241.1"/>
    </source>
</evidence>
<keyword evidence="1" id="KW-0418">Kinase</keyword>
<dbReference type="PANTHER" id="PTHR37816">
    <property type="entry name" value="YALI0E33011P"/>
    <property type="match status" value="1"/>
</dbReference>
<dbReference type="AlphaFoldDB" id="A0A081KDL5"/>
<gene>
    <name evidence="1" type="ORF">GV64_17230</name>
</gene>
<dbReference type="GO" id="GO:0016301">
    <property type="term" value="F:kinase activity"/>
    <property type="evidence" value="ECO:0007669"/>
    <property type="project" value="UniProtKB-KW"/>
</dbReference>
<dbReference type="InterPro" id="IPR052922">
    <property type="entry name" value="Cytidylate_Kinase-2"/>
</dbReference>
<keyword evidence="1" id="KW-0808">Transferase</keyword>
<proteinExistence type="predicted"/>
<evidence type="ECO:0000313" key="2">
    <source>
        <dbReference type="Proteomes" id="UP000027997"/>
    </source>
</evidence>
<dbReference type="PANTHER" id="PTHR37816:SF2">
    <property type="entry name" value="DNA TOPOLOGY MODULATION PROTEIN FLAR-RELATED PROTEIN"/>
    <property type="match status" value="1"/>
</dbReference>